<dbReference type="InterPro" id="IPR000092">
    <property type="entry name" value="Polyprenyl_synt"/>
</dbReference>
<dbReference type="OrthoDB" id="1792811at2"/>
<dbReference type="PANTHER" id="PTHR12001:SF69">
    <property type="entry name" value="ALL TRANS-POLYPRENYL-DIPHOSPHATE SYNTHASE PDSS1"/>
    <property type="match status" value="1"/>
</dbReference>
<dbReference type="Gene3D" id="1.10.600.10">
    <property type="entry name" value="Farnesyl Diphosphate Synthase"/>
    <property type="match status" value="1"/>
</dbReference>
<evidence type="ECO:0000256" key="3">
    <source>
        <dbReference type="ARBA" id="ARBA00022679"/>
    </source>
</evidence>
<accession>A0A292YK44</accession>
<evidence type="ECO:0000256" key="1">
    <source>
        <dbReference type="ARBA" id="ARBA00001946"/>
    </source>
</evidence>
<evidence type="ECO:0000313" key="8">
    <source>
        <dbReference type="Proteomes" id="UP000217785"/>
    </source>
</evidence>
<dbReference type="Proteomes" id="UP000217785">
    <property type="component" value="Unassembled WGS sequence"/>
</dbReference>
<evidence type="ECO:0000256" key="6">
    <source>
        <dbReference type="RuleBase" id="RU004466"/>
    </source>
</evidence>
<keyword evidence="5" id="KW-0460">Magnesium</keyword>
<dbReference type="Pfam" id="PF00348">
    <property type="entry name" value="polyprenyl_synt"/>
    <property type="match status" value="1"/>
</dbReference>
<proteinExistence type="inferred from homology"/>
<evidence type="ECO:0000256" key="4">
    <source>
        <dbReference type="ARBA" id="ARBA00022723"/>
    </source>
</evidence>
<dbReference type="AlphaFoldDB" id="A0A292YK44"/>
<comment type="cofactor">
    <cofactor evidence="1">
        <name>Mg(2+)</name>
        <dbReference type="ChEBI" id="CHEBI:18420"/>
    </cofactor>
</comment>
<dbReference type="RefSeq" id="WP_096181228.1">
    <property type="nucleotide sequence ID" value="NZ_BDUF01000023.1"/>
</dbReference>
<gene>
    <name evidence="7" type="ORF">EFBL_1160</name>
</gene>
<evidence type="ECO:0000256" key="2">
    <source>
        <dbReference type="ARBA" id="ARBA00006706"/>
    </source>
</evidence>
<protein>
    <submittedName>
        <fullName evidence="7">Polyprenyl synthetase</fullName>
    </submittedName>
</protein>
<comment type="similarity">
    <text evidence="2 6">Belongs to the FPP/GGPP synthase family.</text>
</comment>
<dbReference type="EMBL" id="BDUF01000023">
    <property type="protein sequence ID" value="GAX89536.1"/>
    <property type="molecule type" value="Genomic_DNA"/>
</dbReference>
<keyword evidence="4" id="KW-0479">Metal-binding</keyword>
<reference evidence="8" key="1">
    <citation type="submission" date="2017-07" db="EMBL/GenBank/DDBJ databases">
        <title>Draft genome sequence of Effusibacillus lacus strain skLN1.</title>
        <authorList>
            <person name="Watanabe M."/>
            <person name="Kojima H."/>
            <person name="Fukui M."/>
        </authorList>
    </citation>
    <scope>NUCLEOTIDE SEQUENCE [LARGE SCALE GENOMIC DNA]</scope>
    <source>
        <strain evidence="8">skLN1</strain>
    </source>
</reference>
<dbReference type="GO" id="GO:0046872">
    <property type="term" value="F:metal ion binding"/>
    <property type="evidence" value="ECO:0007669"/>
    <property type="project" value="UniProtKB-KW"/>
</dbReference>
<sequence length="320" mass="36627">MNSQMIQAMTRDFLLQTVQREIPSPQFMEILLAKLSEEGKALGPQPQSSWMGFTLAIGDLLDINMEQAFPMSLAVELIVLSGDVYDDMIDKDNFPLQEPNLPVEKSLLFANWTLMLAFRSVLTTRNIQSDVKQAIMTELNRAILQASWGQWLDEDCCFPKIITEEKYLDVIRLKSGKFGELACLAVALLACDEQQVNLWRNAGCYLGMAEQLKNDAADFMRDSKNDLMKLKMTLPLIKSLENSYESGDGFSELMQRVSQDQNLLWANRVQIREYIINCGAFDYTFILSRLYTEKAFQLIEAFYGRSEKCLQLRKLFAGER</sequence>
<evidence type="ECO:0000256" key="5">
    <source>
        <dbReference type="ARBA" id="ARBA00022842"/>
    </source>
</evidence>
<keyword evidence="3 6" id="KW-0808">Transferase</keyword>
<comment type="caution">
    <text evidence="7">The sequence shown here is derived from an EMBL/GenBank/DDBJ whole genome shotgun (WGS) entry which is preliminary data.</text>
</comment>
<dbReference type="GO" id="GO:0004659">
    <property type="term" value="F:prenyltransferase activity"/>
    <property type="evidence" value="ECO:0007669"/>
    <property type="project" value="InterPro"/>
</dbReference>
<dbReference type="CDD" id="cd00867">
    <property type="entry name" value="Trans_IPPS"/>
    <property type="match status" value="1"/>
</dbReference>
<dbReference type="SUPFAM" id="SSF48576">
    <property type="entry name" value="Terpenoid synthases"/>
    <property type="match status" value="1"/>
</dbReference>
<name>A0A292YK44_9BACL</name>
<keyword evidence="8" id="KW-1185">Reference proteome</keyword>
<dbReference type="InterPro" id="IPR008949">
    <property type="entry name" value="Isoprenoid_synthase_dom_sf"/>
</dbReference>
<organism evidence="7 8">
    <name type="scientific">Effusibacillus lacus</name>
    <dbReference type="NCBI Taxonomy" id="1348429"/>
    <lineage>
        <taxon>Bacteria</taxon>
        <taxon>Bacillati</taxon>
        <taxon>Bacillota</taxon>
        <taxon>Bacilli</taxon>
        <taxon>Bacillales</taxon>
        <taxon>Alicyclobacillaceae</taxon>
        <taxon>Effusibacillus</taxon>
    </lineage>
</organism>
<dbReference type="PANTHER" id="PTHR12001">
    <property type="entry name" value="GERANYLGERANYL PYROPHOSPHATE SYNTHASE"/>
    <property type="match status" value="1"/>
</dbReference>
<dbReference type="GO" id="GO:0008299">
    <property type="term" value="P:isoprenoid biosynthetic process"/>
    <property type="evidence" value="ECO:0007669"/>
    <property type="project" value="InterPro"/>
</dbReference>
<evidence type="ECO:0000313" key="7">
    <source>
        <dbReference type="EMBL" id="GAX89536.1"/>
    </source>
</evidence>